<comment type="caution">
    <text evidence="1">The sequence shown here is derived from an EMBL/GenBank/DDBJ whole genome shotgun (WGS) entry which is preliminary data.</text>
</comment>
<evidence type="ECO:0000313" key="2">
    <source>
        <dbReference type="Proteomes" id="UP000013085"/>
    </source>
</evidence>
<name>A0A0E2HE86_9FIRM</name>
<dbReference type="AlphaFoldDB" id="A0A0E2HE86"/>
<sequence>MQDAAERIYGMIRLPFYCMNVLYLTGVFNCLSQAGFVKSSGIIIPFTVPSGLNHPIHYCLSAPYFI</sequence>
<dbReference type="EMBL" id="AGYR01000012">
    <property type="protein sequence ID" value="ENZ17861.1"/>
    <property type="molecule type" value="Genomic_DNA"/>
</dbReference>
<proteinExistence type="predicted"/>
<dbReference type="HOGENOM" id="CLU_2823479_0_0_9"/>
<reference evidence="1 2" key="1">
    <citation type="submission" date="2013-01" db="EMBL/GenBank/DDBJ databases">
        <title>The Genome Sequence of Clostridium clostridioforme 90A8.</title>
        <authorList>
            <consortium name="The Broad Institute Genome Sequencing Platform"/>
            <person name="Earl A."/>
            <person name="Ward D."/>
            <person name="Feldgarden M."/>
            <person name="Gevers D."/>
            <person name="Courvalin P."/>
            <person name="Lambert T."/>
            <person name="Walker B."/>
            <person name="Young S.K."/>
            <person name="Zeng Q."/>
            <person name="Gargeya S."/>
            <person name="Fitzgerald M."/>
            <person name="Haas B."/>
            <person name="Abouelleil A."/>
            <person name="Alvarado L."/>
            <person name="Arachchi H.M."/>
            <person name="Berlin A.M."/>
            <person name="Chapman S.B."/>
            <person name="Dewar J."/>
            <person name="Goldberg J."/>
            <person name="Griggs A."/>
            <person name="Gujja S."/>
            <person name="Hansen M."/>
            <person name="Howarth C."/>
            <person name="Imamovic A."/>
            <person name="Larimer J."/>
            <person name="McCowan C."/>
            <person name="Murphy C."/>
            <person name="Neiman D."/>
            <person name="Pearson M."/>
            <person name="Priest M."/>
            <person name="Roberts A."/>
            <person name="Saif S."/>
            <person name="Shea T."/>
            <person name="Sisk P."/>
            <person name="Sykes S."/>
            <person name="Wortman J."/>
            <person name="Nusbaum C."/>
            <person name="Birren B."/>
        </authorList>
    </citation>
    <scope>NUCLEOTIDE SEQUENCE [LARGE SCALE GENOMIC DNA]</scope>
    <source>
        <strain evidence="1 2">90A8</strain>
    </source>
</reference>
<organism evidence="1 2">
    <name type="scientific">[Clostridium] clostridioforme 90A8</name>
    <dbReference type="NCBI Taxonomy" id="999408"/>
    <lineage>
        <taxon>Bacteria</taxon>
        <taxon>Bacillati</taxon>
        <taxon>Bacillota</taxon>
        <taxon>Clostridia</taxon>
        <taxon>Lachnospirales</taxon>
        <taxon>Lachnospiraceae</taxon>
        <taxon>Enterocloster</taxon>
    </lineage>
</organism>
<protein>
    <submittedName>
        <fullName evidence="1">Uncharacterized protein</fullName>
    </submittedName>
</protein>
<accession>A0A0E2HE86</accession>
<evidence type="ECO:0000313" key="1">
    <source>
        <dbReference type="EMBL" id="ENZ17861.1"/>
    </source>
</evidence>
<gene>
    <name evidence="1" type="ORF">HMPREF1090_01410</name>
</gene>
<dbReference type="Proteomes" id="UP000013085">
    <property type="component" value="Unassembled WGS sequence"/>
</dbReference>